<dbReference type="PANTHER" id="PTHR28074:SF1">
    <property type="entry name" value="ATP SYNTHASE SUBUNIT K, MITOCHONDRIAL"/>
    <property type="match status" value="1"/>
</dbReference>
<proteinExistence type="predicted"/>
<sequence length="87" mass="9236">IRHSTARRTLNIANMVAMYNIMGRQVGSHILAIATLTVTIGGAVLATGGKKAEAPTSPPINAKSKDEESFVKQYIEKAADKVQGKQA</sequence>
<dbReference type="InterPro" id="IPR021278">
    <property type="entry name" value="ATP19"/>
</dbReference>
<dbReference type="VEuPathDB" id="FungiDB:JI435_134750"/>
<dbReference type="GO" id="GO:0031966">
    <property type="term" value="C:mitochondrial membrane"/>
    <property type="evidence" value="ECO:0007669"/>
    <property type="project" value="UniProtKB-SubCell"/>
</dbReference>
<keyword evidence="2" id="KW-0496">Mitochondrion</keyword>
<feature type="non-terminal residue" evidence="4">
    <location>
        <position position="1"/>
    </location>
</feature>
<evidence type="ECO:0000313" key="4">
    <source>
        <dbReference type="EMBL" id="QRD06569.1"/>
    </source>
</evidence>
<evidence type="ECO:0000256" key="1">
    <source>
        <dbReference type="ARBA" id="ARBA00004325"/>
    </source>
</evidence>
<name>A0A7U2NQD1_PHANO</name>
<dbReference type="PANTHER" id="PTHR28074">
    <property type="entry name" value="ATP SYNTHASE SUBUNIT K, MITOCHONDRIAL"/>
    <property type="match status" value="1"/>
</dbReference>
<evidence type="ECO:0000313" key="5">
    <source>
        <dbReference type="Proteomes" id="UP000663193"/>
    </source>
</evidence>
<keyword evidence="5" id="KW-1185">Reference proteome</keyword>
<dbReference type="Proteomes" id="UP000663193">
    <property type="component" value="Chromosome 21"/>
</dbReference>
<dbReference type="OrthoDB" id="2094445at2759"/>
<organism evidence="4 5">
    <name type="scientific">Phaeosphaeria nodorum (strain SN15 / ATCC MYA-4574 / FGSC 10173)</name>
    <name type="common">Glume blotch fungus</name>
    <name type="synonym">Parastagonospora nodorum</name>
    <dbReference type="NCBI Taxonomy" id="321614"/>
    <lineage>
        <taxon>Eukaryota</taxon>
        <taxon>Fungi</taxon>
        <taxon>Dikarya</taxon>
        <taxon>Ascomycota</taxon>
        <taxon>Pezizomycotina</taxon>
        <taxon>Dothideomycetes</taxon>
        <taxon>Pleosporomycetidae</taxon>
        <taxon>Pleosporales</taxon>
        <taxon>Pleosporineae</taxon>
        <taxon>Phaeosphaeriaceae</taxon>
        <taxon>Parastagonospora</taxon>
    </lineage>
</organism>
<reference evidence="5" key="1">
    <citation type="journal article" date="2021" name="BMC Genomics">
        <title>Chromosome-level genome assembly and manually-curated proteome of model necrotroph Parastagonospora nodorum Sn15 reveals a genome-wide trove of candidate effector homologs, and redundancy of virulence-related functions within an accessory chromosome.</title>
        <authorList>
            <person name="Bertazzoni S."/>
            <person name="Jones D.A.B."/>
            <person name="Phan H.T."/>
            <person name="Tan K.-C."/>
            <person name="Hane J.K."/>
        </authorList>
    </citation>
    <scope>NUCLEOTIDE SEQUENCE [LARGE SCALE GENOMIC DNA]</scope>
    <source>
        <strain evidence="5">SN15 / ATCC MYA-4574 / FGSC 10173)</strain>
    </source>
</reference>
<gene>
    <name evidence="4" type="ORF">JI435_134750</name>
</gene>
<dbReference type="AlphaFoldDB" id="A0A7U2NQD1"/>
<accession>A0A7U2NQD1</accession>
<dbReference type="EMBL" id="CP069043">
    <property type="protein sequence ID" value="QRD06569.1"/>
    <property type="molecule type" value="Genomic_DNA"/>
</dbReference>
<comment type="subcellular location">
    <subcellularLocation>
        <location evidence="1">Mitochondrion membrane</location>
    </subcellularLocation>
</comment>
<evidence type="ECO:0000256" key="2">
    <source>
        <dbReference type="ARBA" id="ARBA00023128"/>
    </source>
</evidence>
<evidence type="ECO:0008006" key="6">
    <source>
        <dbReference type="Google" id="ProtNLM"/>
    </source>
</evidence>
<keyword evidence="3" id="KW-0472">Membrane</keyword>
<evidence type="ECO:0000256" key="3">
    <source>
        <dbReference type="ARBA" id="ARBA00023136"/>
    </source>
</evidence>
<protein>
    <recommendedName>
        <fullName evidence="6">ATP synthase subunit K, mitochondrial</fullName>
    </recommendedName>
</protein>
<dbReference type="Pfam" id="PF11022">
    <property type="entry name" value="ATP19"/>
    <property type="match status" value="1"/>
</dbReference>